<keyword evidence="4" id="KW-1185">Reference proteome</keyword>
<accession>A0A937DI92</accession>
<dbReference type="SUPFAM" id="SSF53474">
    <property type="entry name" value="alpha/beta-Hydrolases"/>
    <property type="match status" value="1"/>
</dbReference>
<keyword evidence="1 3" id="KW-0378">Hydrolase</keyword>
<dbReference type="InterPro" id="IPR029058">
    <property type="entry name" value="AB_hydrolase_fold"/>
</dbReference>
<dbReference type="Gene3D" id="3.40.50.1820">
    <property type="entry name" value="alpha/beta hydrolase"/>
    <property type="match status" value="1"/>
</dbReference>
<proteinExistence type="predicted"/>
<dbReference type="PANTHER" id="PTHR48081">
    <property type="entry name" value="AB HYDROLASE SUPERFAMILY PROTEIN C4A8.06C"/>
    <property type="match status" value="1"/>
</dbReference>
<comment type="caution">
    <text evidence="3">The sequence shown here is derived from an EMBL/GenBank/DDBJ whole genome shotgun (WGS) entry which is preliminary data.</text>
</comment>
<evidence type="ECO:0000259" key="2">
    <source>
        <dbReference type="Pfam" id="PF20434"/>
    </source>
</evidence>
<protein>
    <submittedName>
        <fullName evidence="3">Alpha/beta hydrolase</fullName>
    </submittedName>
</protein>
<evidence type="ECO:0000256" key="1">
    <source>
        <dbReference type="ARBA" id="ARBA00022801"/>
    </source>
</evidence>
<dbReference type="RefSeq" id="WP_201923624.1">
    <property type="nucleotide sequence ID" value="NZ_JAERQG010000004.1"/>
</dbReference>
<gene>
    <name evidence="3" type="ORF">JKP34_15860</name>
</gene>
<evidence type="ECO:0000313" key="3">
    <source>
        <dbReference type="EMBL" id="MBL0766743.1"/>
    </source>
</evidence>
<dbReference type="InterPro" id="IPR049492">
    <property type="entry name" value="BD-FAE-like_dom"/>
</dbReference>
<sequence length="315" mass="35198">MLKTSTLLLSLLLIGFSSIGQRYKNQIFDEVSEKTLTYLVTDADPLQLDIYQSTEDTLQQRPMILFVHGGGFAGGARNEPEIKEFCRNMARRGIVTASMSYTLTMKGKSFSCDQAAANKMATFKQVATEINKSTNYLINRREEFRIDPTKVILAGSSAGAEAVLHAAFWSETQQALPADFKYGGLISMAGAIFDIDLINEQSAMPIQLFHGSCDNLVPYGSAPHHYCDQEDVGYLMLHGAGSIAKKMESLNKGYYLLTGCGDNHSWAGKPFKHYREEVADFVYYDVVKQKFRQLHEVLMVNENCDFTETPEVCLD</sequence>
<dbReference type="AlphaFoldDB" id="A0A937DI92"/>
<dbReference type="EMBL" id="JAERQG010000004">
    <property type="protein sequence ID" value="MBL0766743.1"/>
    <property type="molecule type" value="Genomic_DNA"/>
</dbReference>
<dbReference type="GO" id="GO:0016787">
    <property type="term" value="F:hydrolase activity"/>
    <property type="evidence" value="ECO:0007669"/>
    <property type="project" value="UniProtKB-KW"/>
</dbReference>
<dbReference type="Pfam" id="PF20434">
    <property type="entry name" value="BD-FAE"/>
    <property type="match status" value="1"/>
</dbReference>
<feature type="domain" description="BD-FAE-like" evidence="2">
    <location>
        <begin position="48"/>
        <end position="171"/>
    </location>
</feature>
<dbReference type="PANTHER" id="PTHR48081:SF8">
    <property type="entry name" value="ALPHA_BETA HYDROLASE FOLD-3 DOMAIN-CONTAINING PROTEIN-RELATED"/>
    <property type="match status" value="1"/>
</dbReference>
<organism evidence="3 4">
    <name type="scientific">Marivirga atlantica</name>
    <dbReference type="NCBI Taxonomy" id="1548457"/>
    <lineage>
        <taxon>Bacteria</taxon>
        <taxon>Pseudomonadati</taxon>
        <taxon>Bacteroidota</taxon>
        <taxon>Cytophagia</taxon>
        <taxon>Cytophagales</taxon>
        <taxon>Marivirgaceae</taxon>
        <taxon>Marivirga</taxon>
    </lineage>
</organism>
<dbReference type="InterPro" id="IPR050300">
    <property type="entry name" value="GDXG_lipolytic_enzyme"/>
</dbReference>
<name>A0A937DI92_9BACT</name>
<evidence type="ECO:0000313" key="4">
    <source>
        <dbReference type="Proteomes" id="UP000642920"/>
    </source>
</evidence>
<dbReference type="Proteomes" id="UP000642920">
    <property type="component" value="Unassembled WGS sequence"/>
</dbReference>
<reference evidence="3" key="1">
    <citation type="submission" date="2021-01" db="EMBL/GenBank/DDBJ databases">
        <title>Marivirga sp. nov., isolated from intertidal surface sediments.</title>
        <authorList>
            <person name="Zhang M."/>
        </authorList>
    </citation>
    <scope>NUCLEOTIDE SEQUENCE</scope>
    <source>
        <strain evidence="3">SM1354</strain>
    </source>
</reference>